<evidence type="ECO:0000313" key="2">
    <source>
        <dbReference type="Proteomes" id="UP001516464"/>
    </source>
</evidence>
<sequence>MNLKIIPRFCESEIKCFFCQDGIFAVNYKNKLYVIELSGDILPDFEINGYSIMNLLISKFKIFIITQRSELLIADLRDKSIENLGVLGKNYKALPMFPHSIGMYYNTKSEIKILKDISNNSVDDVVLSMDTEIIDFYKFYSLYCVLTKNDVYIISMKNKKKREMKMFNSLGFYKIFGNDLGWIVLENPFYFVILYKFRFIKAVDKPSPFYKIIITDYFLILLSYKVFIHSLITGNVEYTISLTAFDGCYDFKLKILWLYSISFYEIYLVNYNNDVIKDLIMTDNYNMALKLCQSPAKRANIYNLYAKYLFRKNNFRKSIKMYGKGSISYKFNRLEILEMIKNKKERAFNIMFEDGTLASININMLIKFLWMKVVRQNIDYDYLFYILYLKSRYKRLKMLINLLRNRNLKVSYIRKTNITRIDLKRKKIFLYYYKLMEPATYINYLLNKNKVKKIIYYLQYLILEKNMNEENLAKKILFLILSIKSMAIVKLLYPSQRSYLLEYMYKHNNYINLEYYLSIAEDLFEDLQTIFRILWFINIEKFSKIQYELANRVLDDPTYFIHFNLFLSIKTFIIESRSSFMN</sequence>
<protein>
    <submittedName>
        <fullName evidence="1">Uncharacterized protein</fullName>
    </submittedName>
</protein>
<accession>A0ABQ7HX54</accession>
<reference evidence="1 2" key="1">
    <citation type="submission" date="2019-01" db="EMBL/GenBank/DDBJ databases">
        <title>Genomes sequencing and comparative genomics of infectious freshwater microsporidia, Cucumispora dikerogammari and Thelohania contejeani.</title>
        <authorList>
            <person name="Cormier A."/>
            <person name="Giraud I."/>
            <person name="Wattier R."/>
            <person name="Teixeira M."/>
            <person name="Grandjean F."/>
            <person name="Rigaud T."/>
            <person name="Cordaux R."/>
        </authorList>
    </citation>
    <scope>NUCLEOTIDE SEQUENCE [LARGE SCALE GENOMIC DNA]</scope>
    <source>
        <strain evidence="1">T1</strain>
        <tissue evidence="1">Spores</tissue>
    </source>
</reference>
<evidence type="ECO:0000313" key="1">
    <source>
        <dbReference type="EMBL" id="KAF7682744.1"/>
    </source>
</evidence>
<gene>
    <name evidence="1" type="ORF">TCON_2041</name>
</gene>
<dbReference type="EMBL" id="SBIQ01000190">
    <property type="protein sequence ID" value="KAF7682744.1"/>
    <property type="molecule type" value="Genomic_DNA"/>
</dbReference>
<proteinExistence type="predicted"/>
<keyword evidence="2" id="KW-1185">Reference proteome</keyword>
<organism evidence="1 2">
    <name type="scientific">Astathelohania contejeani</name>
    <dbReference type="NCBI Taxonomy" id="164912"/>
    <lineage>
        <taxon>Eukaryota</taxon>
        <taxon>Fungi</taxon>
        <taxon>Fungi incertae sedis</taxon>
        <taxon>Microsporidia</taxon>
        <taxon>Astathelohaniidae</taxon>
        <taxon>Astathelohania</taxon>
    </lineage>
</organism>
<comment type="caution">
    <text evidence="1">The sequence shown here is derived from an EMBL/GenBank/DDBJ whole genome shotgun (WGS) entry which is preliminary data.</text>
</comment>
<dbReference type="Proteomes" id="UP001516464">
    <property type="component" value="Unassembled WGS sequence"/>
</dbReference>
<name>A0ABQ7HX54_9MICR</name>